<reference evidence="1 2" key="2">
    <citation type="submission" date="2018-11" db="EMBL/GenBank/DDBJ databases">
        <authorList>
            <consortium name="Pathogen Informatics"/>
        </authorList>
    </citation>
    <scope>NUCLEOTIDE SEQUENCE [LARGE SCALE GENOMIC DNA]</scope>
    <source>
        <strain evidence="1 2">Costa Rica</strain>
    </source>
</reference>
<reference evidence="3" key="1">
    <citation type="submission" date="2017-02" db="UniProtKB">
        <authorList>
            <consortium name="WormBaseParasite"/>
        </authorList>
    </citation>
    <scope>IDENTIFICATION</scope>
</reference>
<evidence type="ECO:0000313" key="2">
    <source>
        <dbReference type="Proteomes" id="UP000267027"/>
    </source>
</evidence>
<evidence type="ECO:0000313" key="1">
    <source>
        <dbReference type="EMBL" id="VDM53154.1"/>
    </source>
</evidence>
<protein>
    <submittedName>
        <fullName evidence="3">DUF1508 domain-containing protein</fullName>
    </submittedName>
</protein>
<accession>A0A0R3PCK9</accession>
<evidence type="ECO:0000313" key="3">
    <source>
        <dbReference type="WBParaSite" id="ACOC_0000156801-mRNA-1"/>
    </source>
</evidence>
<dbReference type="WBParaSite" id="ACOC_0000156801-mRNA-1">
    <property type="protein sequence ID" value="ACOC_0000156801-mRNA-1"/>
    <property type="gene ID" value="ACOC_0000156801"/>
</dbReference>
<dbReference type="EMBL" id="UYYA01000241">
    <property type="protein sequence ID" value="VDM53154.1"/>
    <property type="molecule type" value="Genomic_DNA"/>
</dbReference>
<sequence length="80" mass="8989">MKTKFECHQEKSVSRNTRTDTLAWNHTTTGNRQLVFELAKQSGEAMRDLNERRAAAMVKLQGLEKAFAKPIEASPIAKAT</sequence>
<dbReference type="Proteomes" id="UP000267027">
    <property type="component" value="Unassembled WGS sequence"/>
</dbReference>
<dbReference type="AlphaFoldDB" id="A0A0R3PCK9"/>
<keyword evidence="2" id="KW-1185">Reference proteome</keyword>
<name>A0A0R3PCK9_ANGCS</name>
<proteinExistence type="predicted"/>
<organism evidence="3">
    <name type="scientific">Angiostrongylus costaricensis</name>
    <name type="common">Nematode worm</name>
    <dbReference type="NCBI Taxonomy" id="334426"/>
    <lineage>
        <taxon>Eukaryota</taxon>
        <taxon>Metazoa</taxon>
        <taxon>Ecdysozoa</taxon>
        <taxon>Nematoda</taxon>
        <taxon>Chromadorea</taxon>
        <taxon>Rhabditida</taxon>
        <taxon>Rhabditina</taxon>
        <taxon>Rhabditomorpha</taxon>
        <taxon>Strongyloidea</taxon>
        <taxon>Metastrongylidae</taxon>
        <taxon>Angiostrongylus</taxon>
    </lineage>
</organism>
<gene>
    <name evidence="1" type="ORF">ACOC_LOCUS1569</name>
</gene>